<dbReference type="Proteomes" id="UP001177080">
    <property type="component" value="Unassembled WGS sequence"/>
</dbReference>
<proteinExistence type="predicted"/>
<keyword evidence="3" id="KW-1185">Reference proteome</keyword>
<name>A0ABT8XLN2_9HYPH</name>
<reference evidence="2" key="1">
    <citation type="submission" date="2022-04" db="EMBL/GenBank/DDBJ databases">
        <title>Shinella lacus sp. nov., a novel member of the genus Shinella from water.</title>
        <authorList>
            <person name="Deng Y."/>
        </authorList>
    </citation>
    <scope>NUCLEOTIDE SEQUENCE</scope>
    <source>
        <strain evidence="2">JCM 31239</strain>
    </source>
</reference>
<feature type="region of interest" description="Disordered" evidence="1">
    <location>
        <begin position="144"/>
        <end position="165"/>
    </location>
</feature>
<accession>A0ABT8XLN2</accession>
<dbReference type="RefSeq" id="WP_244763964.1">
    <property type="nucleotide sequence ID" value="NZ_JALJCJ010000010.1"/>
</dbReference>
<dbReference type="EMBL" id="WHSC02000014">
    <property type="protein sequence ID" value="MDO6124649.1"/>
    <property type="molecule type" value="Genomic_DNA"/>
</dbReference>
<organism evidence="2 3">
    <name type="scientific">Shinella curvata</name>
    <dbReference type="NCBI Taxonomy" id="1817964"/>
    <lineage>
        <taxon>Bacteria</taxon>
        <taxon>Pseudomonadati</taxon>
        <taxon>Pseudomonadota</taxon>
        <taxon>Alphaproteobacteria</taxon>
        <taxon>Hyphomicrobiales</taxon>
        <taxon>Rhizobiaceae</taxon>
        <taxon>Shinella</taxon>
    </lineage>
</organism>
<gene>
    <name evidence="2" type="ORF">GB928_026045</name>
</gene>
<evidence type="ECO:0000256" key="1">
    <source>
        <dbReference type="SAM" id="MobiDB-lite"/>
    </source>
</evidence>
<evidence type="ECO:0000313" key="3">
    <source>
        <dbReference type="Proteomes" id="UP001177080"/>
    </source>
</evidence>
<sequence length="183" mass="20340">MTIGYPDNSRTAEPTDAEVLDAAYQIVSSIREFFIADPPGEDIIDHAALPFAKAAIVSAFRLVIATEPRAETRGNLMVQGSLLAQYQRDVGARISVTPVNVADQEAIYDGWCQSRLDRLFERVAVDRRFLRELYGKASRVAAQKSEPAQFHPPFQEDGTYTPYGHGNMTPHPIRLFVDAVPFS</sequence>
<evidence type="ECO:0000313" key="2">
    <source>
        <dbReference type="EMBL" id="MDO6124649.1"/>
    </source>
</evidence>
<protein>
    <submittedName>
        <fullName evidence="2">Uncharacterized protein</fullName>
    </submittedName>
</protein>
<comment type="caution">
    <text evidence="2">The sequence shown here is derived from an EMBL/GenBank/DDBJ whole genome shotgun (WGS) entry which is preliminary data.</text>
</comment>